<protein>
    <submittedName>
        <fullName evidence="11">Uncharacterized protein</fullName>
    </submittedName>
</protein>
<dbReference type="Gene3D" id="3.80.10.10">
    <property type="entry name" value="Ribonuclease Inhibitor"/>
    <property type="match status" value="1"/>
</dbReference>
<dbReference type="Gene3D" id="1.20.5.4130">
    <property type="match status" value="1"/>
</dbReference>
<dbReference type="PRINTS" id="PR00364">
    <property type="entry name" value="DISEASERSIST"/>
</dbReference>
<comment type="caution">
    <text evidence="11">The sequence shown here is derived from an EMBL/GenBank/DDBJ whole genome shotgun (WGS) entry which is preliminary data.</text>
</comment>
<dbReference type="InterPro" id="IPR042197">
    <property type="entry name" value="Apaf_helical"/>
</dbReference>
<dbReference type="FunFam" id="3.40.50.300:FF:001091">
    <property type="entry name" value="Probable disease resistance protein At1g61300"/>
    <property type="match status" value="1"/>
</dbReference>
<feature type="domain" description="NB-ARC" evidence="7">
    <location>
        <begin position="179"/>
        <end position="342"/>
    </location>
</feature>
<evidence type="ECO:0000256" key="1">
    <source>
        <dbReference type="ARBA" id="ARBA00008894"/>
    </source>
</evidence>
<dbReference type="Proteomes" id="UP001632038">
    <property type="component" value="Unassembled WGS sequence"/>
</dbReference>
<evidence type="ECO:0000259" key="7">
    <source>
        <dbReference type="Pfam" id="PF00931"/>
    </source>
</evidence>
<evidence type="ECO:0000259" key="9">
    <source>
        <dbReference type="Pfam" id="PF23559"/>
    </source>
</evidence>
<dbReference type="InterPro" id="IPR002182">
    <property type="entry name" value="NB-ARC"/>
</dbReference>
<name>A0ABD3CQI7_9LAMI</name>
<keyword evidence="3" id="KW-0677">Repeat</keyword>
<dbReference type="Pfam" id="PF23598">
    <property type="entry name" value="LRR_14"/>
    <property type="match status" value="1"/>
</dbReference>
<dbReference type="PANTHER" id="PTHR23155">
    <property type="entry name" value="DISEASE RESISTANCE PROTEIN RP"/>
    <property type="match status" value="1"/>
</dbReference>
<dbReference type="PANTHER" id="PTHR23155:SF1193">
    <property type="entry name" value="DISEASE RESISTANCE PROTEIN RPP13-RELATED"/>
    <property type="match status" value="1"/>
</dbReference>
<dbReference type="InterPro" id="IPR038005">
    <property type="entry name" value="RX-like_CC"/>
</dbReference>
<dbReference type="Pfam" id="PF23559">
    <property type="entry name" value="WHD_DRP"/>
    <property type="match status" value="1"/>
</dbReference>
<evidence type="ECO:0000256" key="2">
    <source>
        <dbReference type="ARBA" id="ARBA00022614"/>
    </source>
</evidence>
<dbReference type="SUPFAM" id="SSF52540">
    <property type="entry name" value="P-loop containing nucleoside triphosphate hydrolases"/>
    <property type="match status" value="1"/>
</dbReference>
<dbReference type="Gene3D" id="3.40.50.300">
    <property type="entry name" value="P-loop containing nucleotide triphosphate hydrolases"/>
    <property type="match status" value="1"/>
</dbReference>
<dbReference type="AlphaFoldDB" id="A0ABD3CQI7"/>
<dbReference type="InterPro" id="IPR055414">
    <property type="entry name" value="LRR_R13L4/SHOC2-like"/>
</dbReference>
<dbReference type="FunFam" id="1.10.10.10:FF:000322">
    <property type="entry name" value="Probable disease resistance protein At1g63360"/>
    <property type="match status" value="1"/>
</dbReference>
<keyword evidence="5" id="KW-0611">Plant defense</keyword>
<reference evidence="12" key="1">
    <citation type="journal article" date="2024" name="IScience">
        <title>Strigolactones Initiate the Formation of Haustorium-like Structures in Castilleja.</title>
        <authorList>
            <person name="Buerger M."/>
            <person name="Peterson D."/>
            <person name="Chory J."/>
        </authorList>
    </citation>
    <scope>NUCLEOTIDE SEQUENCE [LARGE SCALE GENOMIC DNA]</scope>
</reference>
<proteinExistence type="inferred from homology"/>
<evidence type="ECO:0000259" key="10">
    <source>
        <dbReference type="Pfam" id="PF23598"/>
    </source>
</evidence>
<dbReference type="InterPro" id="IPR032675">
    <property type="entry name" value="LRR_dom_sf"/>
</dbReference>
<dbReference type="CDD" id="cd14798">
    <property type="entry name" value="RX-CC_like"/>
    <property type="match status" value="1"/>
</dbReference>
<gene>
    <name evidence="11" type="ORF">CASFOL_023969</name>
</gene>
<keyword evidence="6" id="KW-0067">ATP-binding</keyword>
<dbReference type="InterPro" id="IPR044974">
    <property type="entry name" value="Disease_R_plants"/>
</dbReference>
<accession>A0ABD3CQI7</accession>
<evidence type="ECO:0000256" key="5">
    <source>
        <dbReference type="ARBA" id="ARBA00022821"/>
    </source>
</evidence>
<sequence length="791" mass="90121">MAEAAISFAVEKLGSLLIHKVDFLLGVEDKVTWLKDELQRMQCFLKDASEKQSAGNETIRKWISDIRDVAQEAEDAIETFILRVENPRKNRGLIEKCACFPLNVHHLNRVGEQIESIKARLQDIEKSRLTYGIQDLVGTGGADDDVVGYRRLMSTWQNDNKQVVGLKEEVELLLKKAILDGKRSFSVTTIVGMGGIGKTTLARKLYNHPAVEGGFERRAWVCVSGDFRPREVLMELVLQLVDHKEDKRKLLQVLEKSPLSYLHQMIRERLQGRRYYIALDDVWDDLHWEFLATAFPNEDKASRLLLTSRSRDIASSARYVHEMKILDPNQSWELFLKKAFIENTGGKCPGELESIGRQILRKCNGLPLTIIVIGGLLLKQRQSPIGWEKVLKEMNSRSGNSVFSTLELSYHSLPSQLKPCFLCLGFFKENSAIRAEKLAQVWIAQGLIRERGGDESSLEDIARNYLDELINRNLVQVKDLTKYDEVKTYHIHDLLRELSIEKAKEEISFEVNSSRSLKKPRHRTINLRTDKRFVVYSKINNQNNKQVRSLFFHGTGDTQITFRPSYWKSFELLRILDFEGLTMSVLPDTIGSLVGLRYLGLRDCSLDKLPSSFGRLVNLEVLDIHDSFSVGIPNVLWKMSGLRHLYMYRIGCDSPLKIDTLKNLRTLSYISVAHIKLEHLSALTSLCELGIWLDVDSDVTKLCGLFAMLENLVCLNLNCEYRFPSLGGLGALDRLTQLRLQGPSIILPGASNFPPNLLYLTLVGTRLINDPMPVLEKLPKLLCLEFDDVTY</sequence>
<evidence type="ECO:0000313" key="11">
    <source>
        <dbReference type="EMBL" id="KAL3630985.1"/>
    </source>
</evidence>
<dbReference type="InterPro" id="IPR036388">
    <property type="entry name" value="WH-like_DNA-bd_sf"/>
</dbReference>
<evidence type="ECO:0000256" key="6">
    <source>
        <dbReference type="ARBA" id="ARBA00022840"/>
    </source>
</evidence>
<dbReference type="InterPro" id="IPR027417">
    <property type="entry name" value="P-loop_NTPase"/>
</dbReference>
<evidence type="ECO:0000256" key="4">
    <source>
        <dbReference type="ARBA" id="ARBA00022741"/>
    </source>
</evidence>
<dbReference type="GO" id="GO:0005524">
    <property type="term" value="F:ATP binding"/>
    <property type="evidence" value="ECO:0007669"/>
    <property type="project" value="UniProtKB-KW"/>
</dbReference>
<keyword evidence="4" id="KW-0547">Nucleotide-binding</keyword>
<feature type="domain" description="Disease resistance N-terminal" evidence="8">
    <location>
        <begin position="5"/>
        <end position="91"/>
    </location>
</feature>
<dbReference type="Pfam" id="PF18052">
    <property type="entry name" value="Rx_N"/>
    <property type="match status" value="1"/>
</dbReference>
<comment type="similarity">
    <text evidence="1">Belongs to the disease resistance NB-LRR family.</text>
</comment>
<feature type="domain" description="Disease resistance R13L4/SHOC-2-like LRR" evidence="10">
    <location>
        <begin position="546"/>
        <end position="787"/>
    </location>
</feature>
<keyword evidence="2" id="KW-0433">Leucine-rich repeat</keyword>
<dbReference type="InterPro" id="IPR041118">
    <property type="entry name" value="Rx_N"/>
</dbReference>
<dbReference type="EMBL" id="JAVIJP010000032">
    <property type="protein sequence ID" value="KAL3630985.1"/>
    <property type="molecule type" value="Genomic_DNA"/>
</dbReference>
<evidence type="ECO:0000259" key="8">
    <source>
        <dbReference type="Pfam" id="PF18052"/>
    </source>
</evidence>
<evidence type="ECO:0000256" key="3">
    <source>
        <dbReference type="ARBA" id="ARBA00022737"/>
    </source>
</evidence>
<feature type="domain" description="Disease resistance protein winged helix" evidence="9">
    <location>
        <begin position="427"/>
        <end position="498"/>
    </location>
</feature>
<keyword evidence="12" id="KW-1185">Reference proteome</keyword>
<dbReference type="Pfam" id="PF00931">
    <property type="entry name" value="NB-ARC"/>
    <property type="match status" value="1"/>
</dbReference>
<dbReference type="GO" id="GO:0051607">
    <property type="term" value="P:defense response to virus"/>
    <property type="evidence" value="ECO:0007669"/>
    <property type="project" value="UniProtKB-ARBA"/>
</dbReference>
<evidence type="ECO:0000313" key="12">
    <source>
        <dbReference type="Proteomes" id="UP001632038"/>
    </source>
</evidence>
<organism evidence="11 12">
    <name type="scientific">Castilleja foliolosa</name>
    <dbReference type="NCBI Taxonomy" id="1961234"/>
    <lineage>
        <taxon>Eukaryota</taxon>
        <taxon>Viridiplantae</taxon>
        <taxon>Streptophyta</taxon>
        <taxon>Embryophyta</taxon>
        <taxon>Tracheophyta</taxon>
        <taxon>Spermatophyta</taxon>
        <taxon>Magnoliopsida</taxon>
        <taxon>eudicotyledons</taxon>
        <taxon>Gunneridae</taxon>
        <taxon>Pentapetalae</taxon>
        <taxon>asterids</taxon>
        <taxon>lamiids</taxon>
        <taxon>Lamiales</taxon>
        <taxon>Orobanchaceae</taxon>
        <taxon>Pedicularideae</taxon>
        <taxon>Castillejinae</taxon>
        <taxon>Castilleja</taxon>
    </lineage>
</organism>
<dbReference type="Gene3D" id="1.10.10.10">
    <property type="entry name" value="Winged helix-like DNA-binding domain superfamily/Winged helix DNA-binding domain"/>
    <property type="match status" value="1"/>
</dbReference>
<dbReference type="Gene3D" id="1.10.8.430">
    <property type="entry name" value="Helical domain of apoptotic protease-activating factors"/>
    <property type="match status" value="1"/>
</dbReference>
<dbReference type="SUPFAM" id="SSF52058">
    <property type="entry name" value="L domain-like"/>
    <property type="match status" value="1"/>
</dbReference>
<dbReference type="InterPro" id="IPR058922">
    <property type="entry name" value="WHD_DRP"/>
</dbReference>